<organism evidence="2 3">
    <name type="scientific">Amycolatopsis magusensis</name>
    <dbReference type="NCBI Taxonomy" id="882444"/>
    <lineage>
        <taxon>Bacteria</taxon>
        <taxon>Bacillati</taxon>
        <taxon>Actinomycetota</taxon>
        <taxon>Actinomycetes</taxon>
        <taxon>Pseudonocardiales</taxon>
        <taxon>Pseudonocardiaceae</taxon>
        <taxon>Amycolatopsis</taxon>
    </lineage>
</organism>
<evidence type="ECO:0000313" key="2">
    <source>
        <dbReference type="EMBL" id="MBP2179736.1"/>
    </source>
</evidence>
<sequence length="81" mass="8461">MGPRASAVVRLEGALTLCHGRLLLLSDSPTPAGRRETGRARTCVFVSCSGRDPTSVAGKNTGTRNEPAACGRPFEGTHPAR</sequence>
<proteinExistence type="predicted"/>
<accession>A0ABS4PJZ6</accession>
<name>A0ABS4PJZ6_9PSEU</name>
<feature type="region of interest" description="Disordered" evidence="1">
    <location>
        <begin position="54"/>
        <end position="81"/>
    </location>
</feature>
<evidence type="ECO:0008006" key="4">
    <source>
        <dbReference type="Google" id="ProtNLM"/>
    </source>
</evidence>
<comment type="caution">
    <text evidence="2">The sequence shown here is derived from an EMBL/GenBank/DDBJ whole genome shotgun (WGS) entry which is preliminary data.</text>
</comment>
<dbReference type="EMBL" id="JAGGMS010000001">
    <property type="protein sequence ID" value="MBP2179736.1"/>
    <property type="molecule type" value="Genomic_DNA"/>
</dbReference>
<keyword evidence="3" id="KW-1185">Reference proteome</keyword>
<reference evidence="2 3" key="1">
    <citation type="submission" date="2021-03" db="EMBL/GenBank/DDBJ databases">
        <title>Sequencing the genomes of 1000 actinobacteria strains.</title>
        <authorList>
            <person name="Klenk H.-P."/>
        </authorList>
    </citation>
    <scope>NUCLEOTIDE SEQUENCE [LARGE SCALE GENOMIC DNA]</scope>
    <source>
        <strain evidence="2 3">DSM 45510</strain>
    </source>
</reference>
<protein>
    <recommendedName>
        <fullName evidence="4">Secreted protein</fullName>
    </recommendedName>
</protein>
<dbReference type="Proteomes" id="UP000741013">
    <property type="component" value="Unassembled WGS sequence"/>
</dbReference>
<evidence type="ECO:0000256" key="1">
    <source>
        <dbReference type="SAM" id="MobiDB-lite"/>
    </source>
</evidence>
<gene>
    <name evidence="2" type="ORF">JOM49_001262</name>
</gene>
<evidence type="ECO:0000313" key="3">
    <source>
        <dbReference type="Proteomes" id="UP000741013"/>
    </source>
</evidence>